<reference evidence="22" key="2">
    <citation type="submission" date="2018-11" db="EMBL/GenBank/DDBJ databases">
        <title>Shewanella sp. R106.</title>
        <authorList>
            <person name="Hwang Y.J."/>
            <person name="Hwang C.Y."/>
        </authorList>
    </citation>
    <scope>NUCLEOTIDE SEQUENCE [LARGE SCALE GENOMIC DNA]</scope>
    <source>
        <strain evidence="22">R106</strain>
    </source>
</reference>
<proteinExistence type="predicted"/>
<dbReference type="EMBL" id="CP034073">
    <property type="protein sequence ID" value="AZG35783.1"/>
    <property type="molecule type" value="Genomic_DNA"/>
</dbReference>
<evidence type="ECO:0000313" key="8">
    <source>
        <dbReference type="EMBL" id="AZG37069.1"/>
    </source>
</evidence>
<protein>
    <submittedName>
        <fullName evidence="20">Transposase</fullName>
    </submittedName>
</protein>
<evidence type="ECO:0000313" key="22">
    <source>
        <dbReference type="Proteomes" id="UP000278855"/>
    </source>
</evidence>
<evidence type="ECO:0000313" key="13">
    <source>
        <dbReference type="EMBL" id="RPA22599.1"/>
    </source>
</evidence>
<dbReference type="NCBIfam" id="NF033819">
    <property type="entry name" value="IS66_TnpB"/>
    <property type="match status" value="1"/>
</dbReference>
<evidence type="ECO:0000313" key="1">
    <source>
        <dbReference type="EMBL" id="AZG33760.1"/>
    </source>
</evidence>
<evidence type="ECO:0000313" key="5">
    <source>
        <dbReference type="EMBL" id="AZG35651.1"/>
    </source>
</evidence>
<dbReference type="Pfam" id="PF05717">
    <property type="entry name" value="TnpB_IS66"/>
    <property type="match status" value="1"/>
</dbReference>
<reference evidence="20" key="3">
    <citation type="submission" date="2018-11" db="EMBL/GenBank/DDBJ databases">
        <authorList>
            <person name="Hwang Y.J."/>
            <person name="Hwang C.Y."/>
        </authorList>
    </citation>
    <scope>NUCLEOTIDE SEQUENCE</scope>
    <source>
        <strain evidence="20">R106</strain>
    </source>
</reference>
<evidence type="ECO:0000313" key="15">
    <source>
        <dbReference type="EMBL" id="RPA33057.1"/>
    </source>
</evidence>
<dbReference type="EMBL" id="CP034073">
    <property type="protein sequence ID" value="AZG36451.1"/>
    <property type="molecule type" value="Genomic_DNA"/>
</dbReference>
<evidence type="ECO:0000313" key="11">
    <source>
        <dbReference type="EMBL" id="RPA22528.1"/>
    </source>
</evidence>
<dbReference type="EMBL" id="CP034073">
    <property type="protein sequence ID" value="AZG33760.1"/>
    <property type="molecule type" value="Genomic_DNA"/>
</dbReference>
<evidence type="ECO:0000313" key="7">
    <source>
        <dbReference type="EMBL" id="AZG36451.1"/>
    </source>
</evidence>
<dbReference type="EMBL" id="RKKB01000001">
    <property type="protein sequence ID" value="RPA34358.1"/>
    <property type="molecule type" value="Genomic_DNA"/>
</dbReference>
<name>A0A3N4EDA9_9GAMM</name>
<reference evidence="1 21" key="1">
    <citation type="submission" date="2018-11" db="EMBL/GenBank/DDBJ databases">
        <title>Shewanella sp. M2.</title>
        <authorList>
            <person name="Hwang Y.J."/>
            <person name="Hwang C.Y."/>
        </authorList>
    </citation>
    <scope>NUCLEOTIDE SEQUENCE [LARGE SCALE GENOMIC DNA]</scope>
    <source>
        <strain evidence="1 21">M2</strain>
    </source>
</reference>
<evidence type="ECO:0000313" key="18">
    <source>
        <dbReference type="EMBL" id="RPA34296.1"/>
    </source>
</evidence>
<dbReference type="RefSeq" id="WP_124011564.1">
    <property type="nucleotide sequence ID" value="NZ_CP034073.1"/>
</dbReference>
<dbReference type="KEGG" id="spsr:EGC80_12645"/>
<evidence type="ECO:0000313" key="2">
    <source>
        <dbReference type="EMBL" id="AZG33791.1"/>
    </source>
</evidence>
<dbReference type="Proteomes" id="UP000273778">
    <property type="component" value="Chromosome"/>
</dbReference>
<dbReference type="Proteomes" id="UP000278855">
    <property type="component" value="Unassembled WGS sequence"/>
</dbReference>
<dbReference type="OrthoDB" id="4956084at2"/>
<evidence type="ECO:0000313" key="14">
    <source>
        <dbReference type="EMBL" id="RPA32258.1"/>
    </source>
</evidence>
<dbReference type="EMBL" id="CP034073">
    <property type="protein sequence ID" value="AZG33995.1"/>
    <property type="molecule type" value="Genomic_DNA"/>
</dbReference>
<evidence type="ECO:0000313" key="21">
    <source>
        <dbReference type="Proteomes" id="UP000273778"/>
    </source>
</evidence>
<organism evidence="20 22">
    <name type="scientific">Shewanella psychromarinicola</name>
    <dbReference type="NCBI Taxonomy" id="2487742"/>
    <lineage>
        <taxon>Bacteria</taxon>
        <taxon>Pseudomonadati</taxon>
        <taxon>Pseudomonadota</taxon>
        <taxon>Gammaproteobacteria</taxon>
        <taxon>Alteromonadales</taxon>
        <taxon>Shewanellaceae</taxon>
        <taxon>Shewanella</taxon>
    </lineage>
</organism>
<dbReference type="AlphaFoldDB" id="A0A3N4EDA9"/>
<evidence type="ECO:0000313" key="12">
    <source>
        <dbReference type="EMBL" id="RPA22537.1"/>
    </source>
</evidence>
<dbReference type="KEGG" id="spsr:EGC80_03990"/>
<evidence type="ECO:0000313" key="10">
    <source>
        <dbReference type="EMBL" id="RPA22436.1"/>
    </source>
</evidence>
<dbReference type="PANTHER" id="PTHR36455">
    <property type="match status" value="1"/>
</dbReference>
<accession>A0A3N4EDA9</accession>
<evidence type="ECO:0000313" key="4">
    <source>
        <dbReference type="EMBL" id="AZG34166.1"/>
    </source>
</evidence>
<dbReference type="EMBL" id="CP034073">
    <property type="protein sequence ID" value="AZG33791.1"/>
    <property type="molecule type" value="Genomic_DNA"/>
</dbReference>
<dbReference type="EMBL" id="RKKB01000044">
    <property type="protein sequence ID" value="RPA22422.1"/>
    <property type="molecule type" value="Genomic_DNA"/>
</dbReference>
<evidence type="ECO:0000313" key="16">
    <source>
        <dbReference type="EMBL" id="RPA33092.1"/>
    </source>
</evidence>
<dbReference type="PANTHER" id="PTHR36455:SF1">
    <property type="entry name" value="BLR8292 PROTEIN"/>
    <property type="match status" value="1"/>
</dbReference>
<dbReference type="EMBL" id="CP034073">
    <property type="protein sequence ID" value="AZG37069.1"/>
    <property type="molecule type" value="Genomic_DNA"/>
</dbReference>
<keyword evidence="21" id="KW-1185">Reference proteome</keyword>
<evidence type="ECO:0000313" key="9">
    <source>
        <dbReference type="EMBL" id="RPA22422.1"/>
    </source>
</evidence>
<dbReference type="EMBL" id="RKKB01000035">
    <property type="protein sequence ID" value="RPA22537.1"/>
    <property type="molecule type" value="Genomic_DNA"/>
</dbReference>
<dbReference type="EMBL" id="RKKB01000003">
    <property type="protein sequence ID" value="RPA32258.1"/>
    <property type="molecule type" value="Genomic_DNA"/>
</dbReference>
<dbReference type="EMBL" id="CP034073">
    <property type="protein sequence ID" value="AZG34166.1"/>
    <property type="molecule type" value="Genomic_DNA"/>
</dbReference>
<dbReference type="EMBL" id="RKKB01000033">
    <property type="protein sequence ID" value="RPA22599.1"/>
    <property type="molecule type" value="Genomic_DNA"/>
</dbReference>
<dbReference type="EMBL" id="RKKB01000036">
    <property type="protein sequence ID" value="RPA22528.1"/>
    <property type="molecule type" value="Genomic_DNA"/>
</dbReference>
<evidence type="ECO:0000313" key="6">
    <source>
        <dbReference type="EMBL" id="AZG35783.1"/>
    </source>
</evidence>
<gene>
    <name evidence="18" type="ORF">EGC77_00995</name>
    <name evidence="19" type="ORF">EGC77_01340</name>
    <name evidence="20" type="ORF">EGC77_04490</name>
    <name evidence="15" type="ORF">EGC77_06765</name>
    <name evidence="16" type="ORF">EGC77_06945</name>
    <name evidence="17" type="ORF">EGC77_07065</name>
    <name evidence="14" type="ORF">EGC77_10585</name>
    <name evidence="13" type="ORF">EGC77_21460</name>
    <name evidence="12" type="ORF">EGC77_21570</name>
    <name evidence="11" type="ORF">EGC77_21745</name>
    <name evidence="10" type="ORF">EGC77_22135</name>
    <name evidence="9" type="ORF">EGC77_22225</name>
    <name evidence="1" type="ORF">EGC80_01675</name>
    <name evidence="2" type="ORF">EGC80_01860</name>
    <name evidence="3" type="ORF">EGC80_02975</name>
    <name evidence="4" type="ORF">EGC80_03990</name>
    <name evidence="5" type="ORF">EGC80_12645</name>
    <name evidence="6" type="ORF">EGC80_13420</name>
    <name evidence="7" type="ORF">EGC80_17375</name>
    <name evidence="8" type="ORF">EGC80_20820</name>
</gene>
<evidence type="ECO:0000313" key="19">
    <source>
        <dbReference type="EMBL" id="RPA34358.1"/>
    </source>
</evidence>
<dbReference type="EMBL" id="RKKB01000001">
    <property type="protein sequence ID" value="RPA34296.1"/>
    <property type="molecule type" value="Genomic_DNA"/>
</dbReference>
<dbReference type="EMBL" id="RKKB01000002">
    <property type="protein sequence ID" value="RPA33057.1"/>
    <property type="molecule type" value="Genomic_DNA"/>
</dbReference>
<dbReference type="EMBL" id="RKKB01000001">
    <property type="protein sequence ID" value="RPA34922.1"/>
    <property type="molecule type" value="Genomic_DNA"/>
</dbReference>
<sequence>MTPHKQIYLVTGHTDMRKAIDGLSLIVSDVLEMDPLNQAWFIFCNRHRDKIKILFWDTNGFWLYYRRLEKGRFKWPGANDEQDALTINQHQLNWLLSGLSLEVSHGHKPLNGLTVR</sequence>
<evidence type="ECO:0000313" key="3">
    <source>
        <dbReference type="EMBL" id="AZG33995.1"/>
    </source>
</evidence>
<dbReference type="KEGG" id="spsr:EGC80_01860"/>
<dbReference type="EMBL" id="RKKB01000042">
    <property type="protein sequence ID" value="RPA22436.1"/>
    <property type="molecule type" value="Genomic_DNA"/>
</dbReference>
<dbReference type="EMBL" id="RKKB01000002">
    <property type="protein sequence ID" value="RPA33113.1"/>
    <property type="molecule type" value="Genomic_DNA"/>
</dbReference>
<dbReference type="KEGG" id="spsr:EGC80_02975"/>
<evidence type="ECO:0000313" key="20">
    <source>
        <dbReference type="EMBL" id="RPA34922.1"/>
    </source>
</evidence>
<dbReference type="InterPro" id="IPR008878">
    <property type="entry name" value="Transposase_IS66_Orf2"/>
</dbReference>
<dbReference type="EMBL" id="RKKB01000002">
    <property type="protein sequence ID" value="RPA33092.1"/>
    <property type="molecule type" value="Genomic_DNA"/>
</dbReference>
<dbReference type="EMBL" id="CP034073">
    <property type="protein sequence ID" value="AZG35651.1"/>
    <property type="molecule type" value="Genomic_DNA"/>
</dbReference>
<evidence type="ECO:0000313" key="17">
    <source>
        <dbReference type="EMBL" id="RPA33113.1"/>
    </source>
</evidence>
<dbReference type="KEGG" id="spsr:EGC80_01675"/>